<keyword evidence="2" id="KW-0805">Transcription regulation</keyword>
<dbReference type="GO" id="GO:0006352">
    <property type="term" value="P:DNA-templated transcription initiation"/>
    <property type="evidence" value="ECO:0007669"/>
    <property type="project" value="InterPro"/>
</dbReference>
<evidence type="ECO:0000256" key="1">
    <source>
        <dbReference type="ARBA" id="ARBA00010641"/>
    </source>
</evidence>
<dbReference type="GO" id="GO:0016987">
    <property type="term" value="F:sigma factor activity"/>
    <property type="evidence" value="ECO:0007669"/>
    <property type="project" value="UniProtKB-KW"/>
</dbReference>
<proteinExistence type="inferred from homology"/>
<dbReference type="STRING" id="58343.AQJ46_49410"/>
<organism evidence="6 7">
    <name type="scientific">Streptomyces canus</name>
    <dbReference type="NCBI Taxonomy" id="58343"/>
    <lineage>
        <taxon>Bacteria</taxon>
        <taxon>Bacillati</taxon>
        <taxon>Actinomycetota</taxon>
        <taxon>Actinomycetes</taxon>
        <taxon>Kitasatosporales</taxon>
        <taxon>Streptomycetaceae</taxon>
        <taxon>Streptomyces</taxon>
        <taxon>Streptomyces aurantiacus group</taxon>
    </lineage>
</organism>
<dbReference type="Pfam" id="PF08281">
    <property type="entry name" value="Sigma70_r4_2"/>
    <property type="match status" value="1"/>
</dbReference>
<evidence type="ECO:0000256" key="2">
    <source>
        <dbReference type="ARBA" id="ARBA00023015"/>
    </source>
</evidence>
<comment type="caution">
    <text evidence="6">The sequence shown here is derived from an EMBL/GenBank/DDBJ whole genome shotgun (WGS) entry which is preliminary data.</text>
</comment>
<dbReference type="SUPFAM" id="SSF88659">
    <property type="entry name" value="Sigma3 and sigma4 domains of RNA polymerase sigma factors"/>
    <property type="match status" value="1"/>
</dbReference>
<keyword evidence="4" id="KW-0804">Transcription</keyword>
<keyword evidence="3" id="KW-0731">Sigma factor</keyword>
<evidence type="ECO:0000256" key="3">
    <source>
        <dbReference type="ARBA" id="ARBA00023082"/>
    </source>
</evidence>
<dbReference type="RefSeq" id="WP_059211922.1">
    <property type="nucleotide sequence ID" value="NZ_KQ948689.1"/>
</dbReference>
<protein>
    <recommendedName>
        <fullName evidence="5">RNA polymerase sigma factor 70 region 4 type 2 domain-containing protein</fullName>
    </recommendedName>
</protein>
<dbReference type="Proteomes" id="UP000053669">
    <property type="component" value="Unassembled WGS sequence"/>
</dbReference>
<dbReference type="InterPro" id="IPR013249">
    <property type="entry name" value="RNA_pol_sigma70_r4_t2"/>
</dbReference>
<comment type="similarity">
    <text evidence="1">Belongs to the sigma-70 factor family. ECF subfamily.</text>
</comment>
<dbReference type="InterPro" id="IPR013324">
    <property type="entry name" value="RNA_pol_sigma_r3/r4-like"/>
</dbReference>
<evidence type="ECO:0000313" key="7">
    <source>
        <dbReference type="Proteomes" id="UP000053669"/>
    </source>
</evidence>
<evidence type="ECO:0000256" key="4">
    <source>
        <dbReference type="ARBA" id="ARBA00023163"/>
    </source>
</evidence>
<dbReference type="AlphaFoldDB" id="A0A117QVY8"/>
<dbReference type="EMBL" id="LMWU01000081">
    <property type="protein sequence ID" value="KUN55465.1"/>
    <property type="molecule type" value="Genomic_DNA"/>
</dbReference>
<gene>
    <name evidence="6" type="ORF">AQJ46_49410</name>
</gene>
<sequence length="186" mass="20246">MFMSLRRRGDLPARAFCPGPAAPEAAQPVIKLVLPLEYTAFCLLHQERYLHYTRERVQDAWMSRQVVEAVLGNLATLWPTVISSPRPAAVAWRLLDALISSALRGTAPPARPVDAVHRMLPPAQADAVILRCRLRLSEAQAAELMGVEAPAVASQLRMAQRALPGELTAATSGWEGAQPGAGRVRR</sequence>
<evidence type="ECO:0000259" key="5">
    <source>
        <dbReference type="Pfam" id="PF08281"/>
    </source>
</evidence>
<dbReference type="Gene3D" id="1.10.10.10">
    <property type="entry name" value="Winged helix-like DNA-binding domain superfamily/Winged helix DNA-binding domain"/>
    <property type="match status" value="1"/>
</dbReference>
<evidence type="ECO:0000313" key="6">
    <source>
        <dbReference type="EMBL" id="KUN55465.1"/>
    </source>
</evidence>
<reference evidence="6 7" key="1">
    <citation type="submission" date="2015-10" db="EMBL/GenBank/DDBJ databases">
        <title>Draft genome sequence of Streptomyces canus DSM 40017, type strain for the species Streptomyces canus.</title>
        <authorList>
            <person name="Ruckert C."/>
            <person name="Winkler A."/>
            <person name="Kalinowski J."/>
            <person name="Kampfer P."/>
            <person name="Glaeser S."/>
        </authorList>
    </citation>
    <scope>NUCLEOTIDE SEQUENCE [LARGE SCALE GENOMIC DNA]</scope>
    <source>
        <strain evidence="6 7">DSM 40017</strain>
    </source>
</reference>
<dbReference type="GO" id="GO:0003677">
    <property type="term" value="F:DNA binding"/>
    <property type="evidence" value="ECO:0007669"/>
    <property type="project" value="InterPro"/>
</dbReference>
<accession>A0A117QVY8</accession>
<dbReference type="InterPro" id="IPR036388">
    <property type="entry name" value="WH-like_DNA-bd_sf"/>
</dbReference>
<feature type="domain" description="RNA polymerase sigma factor 70 region 4 type 2" evidence="5">
    <location>
        <begin position="113"/>
        <end position="159"/>
    </location>
</feature>
<name>A0A117QVY8_9ACTN</name>